<evidence type="ECO:0000313" key="3">
    <source>
        <dbReference type="Proteomes" id="UP000315167"/>
    </source>
</evidence>
<keyword evidence="1" id="KW-0472">Membrane</keyword>
<feature type="transmembrane region" description="Helical" evidence="1">
    <location>
        <begin position="7"/>
        <end position="24"/>
    </location>
</feature>
<dbReference type="OrthoDB" id="6057956at2"/>
<reference evidence="2 3" key="1">
    <citation type="journal article" date="2015" name="Stand. Genomic Sci.">
        <title>Genomic Encyclopedia of Bacterial and Archaeal Type Strains, Phase III: the genomes of soil and plant-associated and newly described type strains.</title>
        <authorList>
            <person name="Whitman W.B."/>
            <person name="Woyke T."/>
            <person name="Klenk H.P."/>
            <person name="Zhou Y."/>
            <person name="Lilburn T.G."/>
            <person name="Beck B.J."/>
            <person name="De Vos P."/>
            <person name="Vandamme P."/>
            <person name="Eisen J.A."/>
            <person name="Garrity G."/>
            <person name="Hugenholtz P."/>
            <person name="Kyrpides N.C."/>
        </authorList>
    </citation>
    <scope>NUCLEOTIDE SEQUENCE [LARGE SCALE GENOMIC DNA]</scope>
    <source>
        <strain evidence="2 3">CGMCC 1.10821</strain>
    </source>
</reference>
<dbReference type="EMBL" id="VLKN01000001">
    <property type="protein sequence ID" value="TWI06008.1"/>
    <property type="molecule type" value="Genomic_DNA"/>
</dbReference>
<keyword evidence="1" id="KW-1133">Transmembrane helix</keyword>
<feature type="transmembrane region" description="Helical" evidence="1">
    <location>
        <begin position="104"/>
        <end position="123"/>
    </location>
</feature>
<comment type="caution">
    <text evidence="2">The sequence shown here is derived from an EMBL/GenBank/DDBJ whole genome shotgun (WGS) entry which is preliminary data.</text>
</comment>
<keyword evidence="3" id="KW-1185">Reference proteome</keyword>
<evidence type="ECO:0000313" key="2">
    <source>
        <dbReference type="EMBL" id="TWI06008.1"/>
    </source>
</evidence>
<proteinExistence type="predicted"/>
<dbReference type="Proteomes" id="UP000315167">
    <property type="component" value="Unassembled WGS sequence"/>
</dbReference>
<organism evidence="2 3">
    <name type="scientific">Luteimonas cucumeris</name>
    <dbReference type="NCBI Taxonomy" id="985012"/>
    <lineage>
        <taxon>Bacteria</taxon>
        <taxon>Pseudomonadati</taxon>
        <taxon>Pseudomonadota</taxon>
        <taxon>Gammaproteobacteria</taxon>
        <taxon>Lysobacterales</taxon>
        <taxon>Lysobacteraceae</taxon>
        <taxon>Luteimonas</taxon>
    </lineage>
</organism>
<protein>
    <submittedName>
        <fullName evidence="2">Uncharacterized protein</fullName>
    </submittedName>
</protein>
<dbReference type="AlphaFoldDB" id="A0A562LEG6"/>
<evidence type="ECO:0000256" key="1">
    <source>
        <dbReference type="SAM" id="Phobius"/>
    </source>
</evidence>
<keyword evidence="1" id="KW-0812">Transmembrane</keyword>
<sequence>MAKSITSYAVPALVYALLIGTTFSPDVRPVLVAAFGPEPFGYPVIWVVAVVQAIFLFPFVFAIHHFMLIAEQAAADGHGIGKIGLLTYAATAGRRHPHLRRSQLISVAGLGYFIVACGVWIAYADAKGI</sequence>
<dbReference type="RefSeq" id="WP_144897816.1">
    <property type="nucleotide sequence ID" value="NZ_VLKN01000001.1"/>
</dbReference>
<accession>A0A562LEG6</accession>
<name>A0A562LEG6_9GAMM</name>
<gene>
    <name evidence="2" type="ORF">IP90_00270</name>
</gene>
<feature type="transmembrane region" description="Helical" evidence="1">
    <location>
        <begin position="44"/>
        <end position="63"/>
    </location>
</feature>